<evidence type="ECO:0000313" key="2">
    <source>
        <dbReference type="Proteomes" id="UP000800036"/>
    </source>
</evidence>
<proteinExistence type="predicted"/>
<sequence length="265" mass="29990">MPSDFTPISRDVRHTRLLLNSLGLPFEIILPILDYAGYWTSRTTSRFRPLKLRNRKYTPSNSSAVAYLATRVSLRSTSEGELPEVRGVNFSILSHAQNGTSEPTRGMYDTSSWFEVSVVRGDLPQWPPVFADVEAARTHCKDVTFIPRGGEDCEENRGHCDEREKVMRAGEGKEERPDEGTYAWYLQGNPVVSGSHNVNELDMEHRVRWEGAHSEGNEGAGKGEGFVDCLRDGDWIVLWARVKRQGWENHVYSANISVRYTIGDE</sequence>
<reference evidence="1" key="1">
    <citation type="journal article" date="2020" name="Stud. Mycol.">
        <title>101 Dothideomycetes genomes: a test case for predicting lifestyles and emergence of pathogens.</title>
        <authorList>
            <person name="Haridas S."/>
            <person name="Albert R."/>
            <person name="Binder M."/>
            <person name="Bloem J."/>
            <person name="Labutti K."/>
            <person name="Salamov A."/>
            <person name="Andreopoulos B."/>
            <person name="Baker S."/>
            <person name="Barry K."/>
            <person name="Bills G."/>
            <person name="Bluhm B."/>
            <person name="Cannon C."/>
            <person name="Castanera R."/>
            <person name="Culley D."/>
            <person name="Daum C."/>
            <person name="Ezra D."/>
            <person name="Gonzalez J."/>
            <person name="Henrissat B."/>
            <person name="Kuo A."/>
            <person name="Liang C."/>
            <person name="Lipzen A."/>
            <person name="Lutzoni F."/>
            <person name="Magnuson J."/>
            <person name="Mondo S."/>
            <person name="Nolan M."/>
            <person name="Ohm R."/>
            <person name="Pangilinan J."/>
            <person name="Park H.-J."/>
            <person name="Ramirez L."/>
            <person name="Alfaro M."/>
            <person name="Sun H."/>
            <person name="Tritt A."/>
            <person name="Yoshinaga Y."/>
            <person name="Zwiers L.-H."/>
            <person name="Turgeon B."/>
            <person name="Goodwin S."/>
            <person name="Spatafora J."/>
            <person name="Crous P."/>
            <person name="Grigoriev I."/>
        </authorList>
    </citation>
    <scope>NUCLEOTIDE SEQUENCE</scope>
    <source>
        <strain evidence="1">CBS 107.79</strain>
    </source>
</reference>
<dbReference type="EMBL" id="ML976674">
    <property type="protein sequence ID" value="KAF1974505.1"/>
    <property type="molecule type" value="Genomic_DNA"/>
</dbReference>
<gene>
    <name evidence="1" type="ORF">BU23DRAFT_598226</name>
</gene>
<accession>A0A6A5VBI6</accession>
<organism evidence="1 2">
    <name type="scientific">Bimuria novae-zelandiae CBS 107.79</name>
    <dbReference type="NCBI Taxonomy" id="1447943"/>
    <lineage>
        <taxon>Eukaryota</taxon>
        <taxon>Fungi</taxon>
        <taxon>Dikarya</taxon>
        <taxon>Ascomycota</taxon>
        <taxon>Pezizomycotina</taxon>
        <taxon>Dothideomycetes</taxon>
        <taxon>Pleosporomycetidae</taxon>
        <taxon>Pleosporales</taxon>
        <taxon>Massarineae</taxon>
        <taxon>Didymosphaeriaceae</taxon>
        <taxon>Bimuria</taxon>
    </lineage>
</organism>
<dbReference type="AlphaFoldDB" id="A0A6A5VBI6"/>
<dbReference type="OrthoDB" id="66095at2759"/>
<protein>
    <submittedName>
        <fullName evidence="1">Uncharacterized protein</fullName>
    </submittedName>
</protein>
<evidence type="ECO:0000313" key="1">
    <source>
        <dbReference type="EMBL" id="KAF1974505.1"/>
    </source>
</evidence>
<name>A0A6A5VBI6_9PLEO</name>
<keyword evidence="2" id="KW-1185">Reference proteome</keyword>
<dbReference type="Proteomes" id="UP000800036">
    <property type="component" value="Unassembled WGS sequence"/>
</dbReference>